<dbReference type="InterPro" id="IPR041489">
    <property type="entry name" value="PDZ_6"/>
</dbReference>
<dbReference type="InterPro" id="IPR005151">
    <property type="entry name" value="Tail-specific_protease"/>
</dbReference>
<dbReference type="GO" id="GO:0030288">
    <property type="term" value="C:outer membrane-bounded periplasmic space"/>
    <property type="evidence" value="ECO:0007669"/>
    <property type="project" value="TreeGrafter"/>
</dbReference>
<dbReference type="SUPFAM" id="SSF52096">
    <property type="entry name" value="ClpP/crotonase"/>
    <property type="match status" value="1"/>
</dbReference>
<dbReference type="SUPFAM" id="SSF50156">
    <property type="entry name" value="PDZ domain-like"/>
    <property type="match status" value="1"/>
</dbReference>
<dbReference type="NCBIfam" id="TIGR00225">
    <property type="entry name" value="prc"/>
    <property type="match status" value="1"/>
</dbReference>
<dbReference type="Gene3D" id="3.30.750.44">
    <property type="match status" value="1"/>
</dbReference>
<feature type="region of interest" description="Disordered" evidence="6">
    <location>
        <begin position="421"/>
        <end position="457"/>
    </location>
</feature>
<dbReference type="CDD" id="cd06782">
    <property type="entry name" value="cpPDZ_CPP-like"/>
    <property type="match status" value="1"/>
</dbReference>
<dbReference type="PANTHER" id="PTHR32060:SF30">
    <property type="entry name" value="CARBOXY-TERMINAL PROCESSING PROTEASE CTPA"/>
    <property type="match status" value="1"/>
</dbReference>
<gene>
    <name evidence="8" type="ORF">AVDCRST_MAG49-1630</name>
</gene>
<evidence type="ECO:0000256" key="2">
    <source>
        <dbReference type="ARBA" id="ARBA00022670"/>
    </source>
</evidence>
<evidence type="ECO:0000259" key="7">
    <source>
        <dbReference type="PROSITE" id="PS50106"/>
    </source>
</evidence>
<dbReference type="Gene3D" id="2.30.42.10">
    <property type="match status" value="1"/>
</dbReference>
<dbReference type="InterPro" id="IPR004447">
    <property type="entry name" value="Peptidase_S41A"/>
</dbReference>
<sequence>MDGDGDLAGMPTQTSVTATRPLPAGDIADRIEGTALPPRRPTGDPGRWRAALVVSTGILVALTSFAAGMLAERDLLGTGSTSADSDAFGRVAEVGRLLEDEYYFRPDDPAERDAFRQRLVDDALSGMTQGLHEQDPYTDYLPPVEAGPAAAQLAGQYEGIGVTIQPVAGQLTVIAPFPGGPAERAGIRAGDILEAADGRPLADLGDGEAAQYVSGPAGTTVRLTVRRPGVAEPFEILVTRETIVQQQVVYGWLPDWRMAHIRITVFGDQTTPQLDAALDRAAADGAVGIVLDLRGNGGGWVTAAQETIGRFVPADRGPALFERSDATTGEQRPEPILAGPTAAHDTPLVVLVNAGTASAAEIVAGALRDYDRAMLVGEETFGKGSVQRVHTFDDGASARITIAEWLTPSGQHIPESGLTVDHRLAQPPDPEAGPDPQLSAASRVLSTGGWSEVTPRW</sequence>
<dbReference type="InterPro" id="IPR036034">
    <property type="entry name" value="PDZ_sf"/>
</dbReference>
<dbReference type="EC" id="3.4.21.102" evidence="8"/>
<dbReference type="SMART" id="SM00245">
    <property type="entry name" value="TSPc"/>
    <property type="match status" value="1"/>
</dbReference>
<accession>A0A6J4UFD3</accession>
<dbReference type="InterPro" id="IPR029045">
    <property type="entry name" value="ClpP/crotonase-like_dom_sf"/>
</dbReference>
<dbReference type="CDD" id="cd07560">
    <property type="entry name" value="Peptidase_S41_CPP"/>
    <property type="match status" value="1"/>
</dbReference>
<proteinExistence type="inferred from homology"/>
<feature type="region of interest" description="Disordered" evidence="6">
    <location>
        <begin position="1"/>
        <end position="45"/>
    </location>
</feature>
<dbReference type="GO" id="GO:0007165">
    <property type="term" value="P:signal transduction"/>
    <property type="evidence" value="ECO:0007669"/>
    <property type="project" value="TreeGrafter"/>
</dbReference>
<dbReference type="Pfam" id="PF17820">
    <property type="entry name" value="PDZ_6"/>
    <property type="match status" value="1"/>
</dbReference>
<dbReference type="FunFam" id="2.30.42.10:FF:000063">
    <property type="entry name" value="Peptidase, S41 family"/>
    <property type="match status" value="1"/>
</dbReference>
<name>A0A6J4UFD3_9BACT</name>
<evidence type="ECO:0000256" key="4">
    <source>
        <dbReference type="ARBA" id="ARBA00022825"/>
    </source>
</evidence>
<dbReference type="SMART" id="SM00228">
    <property type="entry name" value="PDZ"/>
    <property type="match status" value="1"/>
</dbReference>
<comment type="similarity">
    <text evidence="1 5">Belongs to the peptidase S41A family.</text>
</comment>
<evidence type="ECO:0000256" key="6">
    <source>
        <dbReference type="SAM" id="MobiDB-lite"/>
    </source>
</evidence>
<dbReference type="PROSITE" id="PS50106">
    <property type="entry name" value="PDZ"/>
    <property type="match status" value="1"/>
</dbReference>
<dbReference type="Pfam" id="PF03572">
    <property type="entry name" value="Peptidase_S41"/>
    <property type="match status" value="1"/>
</dbReference>
<dbReference type="Gene3D" id="3.90.226.10">
    <property type="entry name" value="2-enoyl-CoA Hydratase, Chain A, domain 1"/>
    <property type="match status" value="1"/>
</dbReference>
<keyword evidence="4 5" id="KW-0720">Serine protease</keyword>
<keyword evidence="2 5" id="KW-0645">Protease</keyword>
<feature type="domain" description="PDZ" evidence="7">
    <location>
        <begin position="150"/>
        <end position="228"/>
    </location>
</feature>
<evidence type="ECO:0000256" key="5">
    <source>
        <dbReference type="RuleBase" id="RU004404"/>
    </source>
</evidence>
<dbReference type="GO" id="GO:0006508">
    <property type="term" value="P:proteolysis"/>
    <property type="evidence" value="ECO:0007669"/>
    <property type="project" value="UniProtKB-KW"/>
</dbReference>
<dbReference type="EMBL" id="CADCWG010000100">
    <property type="protein sequence ID" value="CAA9549290.1"/>
    <property type="molecule type" value="Genomic_DNA"/>
</dbReference>
<dbReference type="AlphaFoldDB" id="A0A6J4UFD3"/>
<evidence type="ECO:0000313" key="8">
    <source>
        <dbReference type="EMBL" id="CAA9549290.1"/>
    </source>
</evidence>
<dbReference type="PANTHER" id="PTHR32060">
    <property type="entry name" value="TAIL-SPECIFIC PROTEASE"/>
    <property type="match status" value="1"/>
</dbReference>
<evidence type="ECO:0000256" key="3">
    <source>
        <dbReference type="ARBA" id="ARBA00022801"/>
    </source>
</evidence>
<protein>
    <submittedName>
        <fullName evidence="8">Carboxyl-terminal protease</fullName>
        <ecNumber evidence="8">3.4.21.102</ecNumber>
    </submittedName>
</protein>
<organism evidence="8">
    <name type="scientific">uncultured Thermomicrobiales bacterium</name>
    <dbReference type="NCBI Taxonomy" id="1645740"/>
    <lineage>
        <taxon>Bacteria</taxon>
        <taxon>Pseudomonadati</taxon>
        <taxon>Thermomicrobiota</taxon>
        <taxon>Thermomicrobia</taxon>
        <taxon>Thermomicrobiales</taxon>
        <taxon>environmental samples</taxon>
    </lineage>
</organism>
<keyword evidence="3 5" id="KW-0378">Hydrolase</keyword>
<evidence type="ECO:0000256" key="1">
    <source>
        <dbReference type="ARBA" id="ARBA00009179"/>
    </source>
</evidence>
<dbReference type="InterPro" id="IPR001478">
    <property type="entry name" value="PDZ"/>
</dbReference>
<reference evidence="8" key="1">
    <citation type="submission" date="2020-02" db="EMBL/GenBank/DDBJ databases">
        <authorList>
            <person name="Meier V. D."/>
        </authorList>
    </citation>
    <scope>NUCLEOTIDE SEQUENCE</scope>
    <source>
        <strain evidence="8">AVDCRST_MAG49</strain>
    </source>
</reference>
<dbReference type="GO" id="GO:0004252">
    <property type="term" value="F:serine-type endopeptidase activity"/>
    <property type="evidence" value="ECO:0007669"/>
    <property type="project" value="UniProtKB-EC"/>
</dbReference>